<protein>
    <recommendedName>
        <fullName evidence="3">Peptidase S9 prolyl oligopeptidase catalytic domain-containing protein</fullName>
    </recommendedName>
</protein>
<sequence>MTANESNAAFAETATHDSRNILSDCLLETGHIDLTRPHVPLLFVGAEDDEIIPAQLCVKNAAAYKDVGSMANYVEFPKRGHFICGDPKWK</sequence>
<accession>A0A225DTZ7</accession>
<dbReference type="Gene3D" id="3.40.50.1820">
    <property type="entry name" value="alpha/beta hydrolase"/>
    <property type="match status" value="1"/>
</dbReference>
<dbReference type="InterPro" id="IPR029058">
    <property type="entry name" value="AB_hydrolase_fold"/>
</dbReference>
<dbReference type="Proteomes" id="UP000214646">
    <property type="component" value="Unassembled WGS sequence"/>
</dbReference>
<reference evidence="2" key="1">
    <citation type="submission" date="2017-06" db="EMBL/GenBank/DDBJ databases">
        <title>Genome analysis of Fimbriiglobus ruber SP5, the first member of the order Planctomycetales with confirmed chitinolytic capability.</title>
        <authorList>
            <person name="Ravin N.V."/>
            <person name="Rakitin A.L."/>
            <person name="Ivanova A.A."/>
            <person name="Beletsky A.V."/>
            <person name="Kulichevskaya I.S."/>
            <person name="Mardanov A.V."/>
            <person name="Dedysh S.N."/>
        </authorList>
    </citation>
    <scope>NUCLEOTIDE SEQUENCE [LARGE SCALE GENOMIC DNA]</scope>
    <source>
        <strain evidence="2">SP5</strain>
    </source>
</reference>
<dbReference type="OrthoDB" id="9814966at2"/>
<organism evidence="1 2">
    <name type="scientific">Fimbriiglobus ruber</name>
    <dbReference type="NCBI Taxonomy" id="1908690"/>
    <lineage>
        <taxon>Bacteria</taxon>
        <taxon>Pseudomonadati</taxon>
        <taxon>Planctomycetota</taxon>
        <taxon>Planctomycetia</taxon>
        <taxon>Gemmatales</taxon>
        <taxon>Gemmataceae</taxon>
        <taxon>Fimbriiglobus</taxon>
    </lineage>
</organism>
<evidence type="ECO:0000313" key="2">
    <source>
        <dbReference type="Proteomes" id="UP000214646"/>
    </source>
</evidence>
<evidence type="ECO:0008006" key="3">
    <source>
        <dbReference type="Google" id="ProtNLM"/>
    </source>
</evidence>
<name>A0A225DTZ7_9BACT</name>
<comment type="caution">
    <text evidence="1">The sequence shown here is derived from an EMBL/GenBank/DDBJ whole genome shotgun (WGS) entry which is preliminary data.</text>
</comment>
<keyword evidence="2" id="KW-1185">Reference proteome</keyword>
<evidence type="ECO:0000313" key="1">
    <source>
        <dbReference type="EMBL" id="OWK39845.1"/>
    </source>
</evidence>
<dbReference type="RefSeq" id="WP_088256682.1">
    <property type="nucleotide sequence ID" value="NZ_NIDE01000009.1"/>
</dbReference>
<gene>
    <name evidence="1" type="ORF">FRUB_05735</name>
</gene>
<dbReference type="AlphaFoldDB" id="A0A225DTZ7"/>
<proteinExistence type="predicted"/>
<dbReference type="SUPFAM" id="SSF53474">
    <property type="entry name" value="alpha/beta-Hydrolases"/>
    <property type="match status" value="1"/>
</dbReference>
<dbReference type="EMBL" id="NIDE01000009">
    <property type="protein sequence ID" value="OWK39845.1"/>
    <property type="molecule type" value="Genomic_DNA"/>
</dbReference>